<dbReference type="InParanoid" id="T0QPV8"/>
<dbReference type="EMBL" id="JH767146">
    <property type="protein sequence ID" value="EQC36781.1"/>
    <property type="molecule type" value="Genomic_DNA"/>
</dbReference>
<dbReference type="AlphaFoldDB" id="T0QPV8"/>
<dbReference type="OMA" id="AMDAIMF"/>
<evidence type="ECO:0000313" key="2">
    <source>
        <dbReference type="EMBL" id="EQC36781.1"/>
    </source>
</evidence>
<dbReference type="OrthoDB" id="77829at2759"/>
<evidence type="ECO:0000256" key="1">
    <source>
        <dbReference type="SAM" id="MobiDB-lite"/>
    </source>
</evidence>
<dbReference type="STRING" id="1156394.T0QPV8"/>
<feature type="compositionally biased region" description="Pro residues" evidence="1">
    <location>
        <begin position="507"/>
        <end position="518"/>
    </location>
</feature>
<dbReference type="VEuPathDB" id="FungiDB:SDRG_05615"/>
<sequence length="715" mass="78752">MPVDISRDATLLKQLGRRVESLPDVDNSGDTAVEVFADLAAIGAVPPSSAQFEHELETELPIPFHLQGTTDFDDGIGLSKRRQLRRAPRVVQGIMRFWQIFPKLHVIGDEVITKTEYAEAMLLVFKVLRPRDFDIYEALDQIGKDWTSDSKGKNAMDAIMFIDAFFELVDLWTCDVEEATYVQFLHLLYERITIRTVVFFDGSVLRVAVADASKSAAQLIASGVPLAAVSAFNHIAKFVKPKIQTIGDLAEADVVDVEKLRQQYIEHNNLSTQRLGAELFEILELITRVTAGDVNSLDSLQGLVDADAAAIDCIRAVFIRAQGISTTQQTLKHNIIAELHKFGVTDSMLSDSNMTEKYLQLFDLFCVKTGVEIQKTARLELERIRRELDKHGLDDVPPHQVEATYNEYYADVIETSGAKTVEKAKAWIQKSTDAIVAPFIQKDEPSFSPVADAKPFTADDTAFQVLVTPLEESPPKPRDPPRVPTPPRPTTPTKQSTLTSPVIAKPVTPPPRATPSPPRRTVTPPVVHIEPRTPTPEPAIIEAPSFELEIETPRRPVSPESAPFRGPTPVSLAPEVVVPDVRAIEELVPAPSLDEVSAVVTDAFMDETVVEVSEALPSEEYKRTGIAIVREERKLLKNIIQATKKKMLVAEPPHVAEVLVTGSATDGVNAIGRYIHLLGLTDMVQAPGEAEAIALLASTSSKKIDLVRRPRQVST</sequence>
<dbReference type="eggNOG" id="ENOG502R5NK">
    <property type="taxonomic scope" value="Eukaryota"/>
</dbReference>
<keyword evidence="3" id="KW-1185">Reference proteome</keyword>
<protein>
    <submittedName>
        <fullName evidence="2">Uncharacterized protein</fullName>
    </submittedName>
</protein>
<proteinExistence type="predicted"/>
<evidence type="ECO:0000313" key="3">
    <source>
        <dbReference type="Proteomes" id="UP000030762"/>
    </source>
</evidence>
<name>T0QPV8_SAPDV</name>
<accession>T0QPV8</accession>
<dbReference type="RefSeq" id="XP_008609562.1">
    <property type="nucleotide sequence ID" value="XM_008611340.1"/>
</dbReference>
<feature type="region of interest" description="Disordered" evidence="1">
    <location>
        <begin position="468"/>
        <end position="538"/>
    </location>
</feature>
<dbReference type="GeneID" id="19946342"/>
<reference evidence="2 3" key="1">
    <citation type="submission" date="2012-04" db="EMBL/GenBank/DDBJ databases">
        <title>The Genome Sequence of Saprolegnia declina VS20.</title>
        <authorList>
            <consortium name="The Broad Institute Genome Sequencing Platform"/>
            <person name="Russ C."/>
            <person name="Nusbaum C."/>
            <person name="Tyler B."/>
            <person name="van West P."/>
            <person name="Dieguez-Uribeondo J."/>
            <person name="de Bruijn I."/>
            <person name="Tripathy S."/>
            <person name="Jiang R."/>
            <person name="Young S.K."/>
            <person name="Zeng Q."/>
            <person name="Gargeya S."/>
            <person name="Fitzgerald M."/>
            <person name="Haas B."/>
            <person name="Abouelleil A."/>
            <person name="Alvarado L."/>
            <person name="Arachchi H.M."/>
            <person name="Berlin A."/>
            <person name="Chapman S.B."/>
            <person name="Goldberg J."/>
            <person name="Griggs A."/>
            <person name="Gujja S."/>
            <person name="Hansen M."/>
            <person name="Howarth C."/>
            <person name="Imamovic A."/>
            <person name="Larimer J."/>
            <person name="McCowen C."/>
            <person name="Montmayeur A."/>
            <person name="Murphy C."/>
            <person name="Neiman D."/>
            <person name="Pearson M."/>
            <person name="Priest M."/>
            <person name="Roberts A."/>
            <person name="Saif S."/>
            <person name="Shea T."/>
            <person name="Sisk P."/>
            <person name="Sykes S."/>
            <person name="Wortman J."/>
            <person name="Nusbaum C."/>
            <person name="Birren B."/>
        </authorList>
    </citation>
    <scope>NUCLEOTIDE SEQUENCE [LARGE SCALE GENOMIC DNA]</scope>
    <source>
        <strain evidence="2 3">VS20</strain>
    </source>
</reference>
<organism evidence="2 3">
    <name type="scientific">Saprolegnia diclina (strain VS20)</name>
    <dbReference type="NCBI Taxonomy" id="1156394"/>
    <lineage>
        <taxon>Eukaryota</taxon>
        <taxon>Sar</taxon>
        <taxon>Stramenopiles</taxon>
        <taxon>Oomycota</taxon>
        <taxon>Saprolegniomycetes</taxon>
        <taxon>Saprolegniales</taxon>
        <taxon>Saprolegniaceae</taxon>
        <taxon>Saprolegnia</taxon>
    </lineage>
</organism>
<gene>
    <name evidence="2" type="ORF">SDRG_05615</name>
</gene>
<dbReference type="Proteomes" id="UP000030762">
    <property type="component" value="Unassembled WGS sequence"/>
</dbReference>